<dbReference type="EMBL" id="WJQU01000001">
    <property type="protein sequence ID" value="KAJ6648173.1"/>
    <property type="molecule type" value="Genomic_DNA"/>
</dbReference>
<keyword evidence="6 9" id="KW-1133">Transmembrane helix</keyword>
<evidence type="ECO:0000256" key="8">
    <source>
        <dbReference type="ARBA" id="ARBA00023136"/>
    </source>
</evidence>
<comment type="caution">
    <text evidence="10">The sequence shown here is derived from an EMBL/GenBank/DDBJ whole genome shotgun (WGS) entry which is preliminary data.</text>
</comment>
<evidence type="ECO:0000256" key="7">
    <source>
        <dbReference type="ARBA" id="ARBA00023128"/>
    </source>
</evidence>
<dbReference type="GO" id="GO:0005743">
    <property type="term" value="C:mitochondrial inner membrane"/>
    <property type="evidence" value="ECO:0007669"/>
    <property type="project" value="UniProtKB-SubCell"/>
</dbReference>
<reference evidence="10" key="1">
    <citation type="submission" date="2022-07" db="EMBL/GenBank/DDBJ databases">
        <authorList>
            <person name="Trinca V."/>
            <person name="Uliana J.V.C."/>
            <person name="Torres T.T."/>
            <person name="Ward R.J."/>
            <person name="Monesi N."/>
        </authorList>
    </citation>
    <scope>NUCLEOTIDE SEQUENCE</scope>
    <source>
        <strain evidence="10">HSMRA1968</strain>
        <tissue evidence="10">Whole embryos</tissue>
    </source>
</reference>
<comment type="subcellular location">
    <subcellularLocation>
        <location evidence="1">Mitochondrion inner membrane</location>
    </subcellularLocation>
</comment>
<name>A0A9Q0S8Q1_9DIPT</name>
<keyword evidence="8 9" id="KW-0472">Membrane</keyword>
<dbReference type="Pfam" id="PF12597">
    <property type="entry name" value="Cox20"/>
    <property type="match status" value="1"/>
</dbReference>
<protein>
    <recommendedName>
        <fullName evidence="3">Cytochrome c oxidase assembly protein COX20, mitochondrial</fullName>
    </recommendedName>
</protein>
<feature type="transmembrane region" description="Helical" evidence="9">
    <location>
        <begin position="55"/>
        <end position="73"/>
    </location>
</feature>
<keyword evidence="4 9" id="KW-0812">Transmembrane</keyword>
<evidence type="ECO:0000256" key="4">
    <source>
        <dbReference type="ARBA" id="ARBA00022692"/>
    </source>
</evidence>
<evidence type="ECO:0000256" key="6">
    <source>
        <dbReference type="ARBA" id="ARBA00022989"/>
    </source>
</evidence>
<accession>A0A9Q0S8Q1</accession>
<proteinExistence type="inferred from homology"/>
<dbReference type="PANTHER" id="PTHR31586:SF1">
    <property type="entry name" value="CYTOCHROME C OXIDASE ASSEMBLY PROTEIN COX20, MITOCHONDRIAL"/>
    <property type="match status" value="1"/>
</dbReference>
<keyword evidence="5" id="KW-0999">Mitochondrion inner membrane</keyword>
<dbReference type="GO" id="GO:0033617">
    <property type="term" value="P:mitochondrial respiratory chain complex IV assembly"/>
    <property type="evidence" value="ECO:0007669"/>
    <property type="project" value="InterPro"/>
</dbReference>
<keyword evidence="11" id="KW-1185">Reference proteome</keyword>
<evidence type="ECO:0000256" key="9">
    <source>
        <dbReference type="SAM" id="Phobius"/>
    </source>
</evidence>
<evidence type="ECO:0000256" key="3">
    <source>
        <dbReference type="ARBA" id="ARBA00017689"/>
    </source>
</evidence>
<dbReference type="PRINTS" id="PR02049">
    <property type="entry name" value="PROTEINF36A"/>
</dbReference>
<keyword evidence="7" id="KW-0496">Mitochondrion</keyword>
<gene>
    <name evidence="10" type="primary">COX20</name>
    <name evidence="10" type="ORF">Bhyg_03399</name>
</gene>
<dbReference type="InterPro" id="IPR022533">
    <property type="entry name" value="Cox20"/>
</dbReference>
<evidence type="ECO:0000313" key="11">
    <source>
        <dbReference type="Proteomes" id="UP001151699"/>
    </source>
</evidence>
<dbReference type="Proteomes" id="UP001151699">
    <property type="component" value="Chromosome A"/>
</dbReference>
<comment type="similarity">
    <text evidence="2">Belongs to the COX20 family.</text>
</comment>
<sequence length="115" mass="13163">MDPETQIEDAPDKSLYIFGRDVSKIPCFRNSFLYGMTTGIGVSVGTFMFTSRPQLGMHVGMASFTLTTLFYWFHCRYNFSKAQFEYAKIRKHMKDATIYEGTEVEEALKNSAESV</sequence>
<evidence type="ECO:0000313" key="10">
    <source>
        <dbReference type="EMBL" id="KAJ6648173.1"/>
    </source>
</evidence>
<dbReference type="AlphaFoldDB" id="A0A9Q0S8Q1"/>
<evidence type="ECO:0000256" key="5">
    <source>
        <dbReference type="ARBA" id="ARBA00022792"/>
    </source>
</evidence>
<feature type="transmembrane region" description="Helical" evidence="9">
    <location>
        <begin position="32"/>
        <end position="49"/>
    </location>
</feature>
<evidence type="ECO:0000256" key="2">
    <source>
        <dbReference type="ARBA" id="ARBA00009575"/>
    </source>
</evidence>
<dbReference type="PANTHER" id="PTHR31586">
    <property type="entry name" value="CYTOCHROME C OXIDASE PROTEIN 20"/>
    <property type="match status" value="1"/>
</dbReference>
<dbReference type="OrthoDB" id="14603at2759"/>
<evidence type="ECO:0000256" key="1">
    <source>
        <dbReference type="ARBA" id="ARBA00004273"/>
    </source>
</evidence>
<organism evidence="10 11">
    <name type="scientific">Pseudolycoriella hygida</name>
    <dbReference type="NCBI Taxonomy" id="35572"/>
    <lineage>
        <taxon>Eukaryota</taxon>
        <taxon>Metazoa</taxon>
        <taxon>Ecdysozoa</taxon>
        <taxon>Arthropoda</taxon>
        <taxon>Hexapoda</taxon>
        <taxon>Insecta</taxon>
        <taxon>Pterygota</taxon>
        <taxon>Neoptera</taxon>
        <taxon>Endopterygota</taxon>
        <taxon>Diptera</taxon>
        <taxon>Nematocera</taxon>
        <taxon>Sciaroidea</taxon>
        <taxon>Sciaridae</taxon>
        <taxon>Pseudolycoriella</taxon>
    </lineage>
</organism>